<dbReference type="EMBL" id="BMAV01000320">
    <property type="protein sequence ID" value="GFY37495.1"/>
    <property type="molecule type" value="Genomic_DNA"/>
</dbReference>
<sequence>MFIYLMCKDVRKGKTPISLLRRKDSFSEFAIVYRYKEVILKKKFTLQRGIREFQRPQKLHEVIQHKKENQRELEEFRNQQDS</sequence>
<name>A0A8X6WMM2_9ARAC</name>
<dbReference type="AlphaFoldDB" id="A0A8X6WMM2"/>
<gene>
    <name evidence="1" type="ORF">TNIN_462141</name>
</gene>
<evidence type="ECO:0000313" key="2">
    <source>
        <dbReference type="Proteomes" id="UP000886998"/>
    </source>
</evidence>
<accession>A0A8X6WMM2</accession>
<comment type="caution">
    <text evidence="1">The sequence shown here is derived from an EMBL/GenBank/DDBJ whole genome shotgun (WGS) entry which is preliminary data.</text>
</comment>
<dbReference type="Proteomes" id="UP000886998">
    <property type="component" value="Unassembled WGS sequence"/>
</dbReference>
<protein>
    <submittedName>
        <fullName evidence="1">Uncharacterized protein</fullName>
    </submittedName>
</protein>
<organism evidence="1 2">
    <name type="scientific">Trichonephila inaurata madagascariensis</name>
    <dbReference type="NCBI Taxonomy" id="2747483"/>
    <lineage>
        <taxon>Eukaryota</taxon>
        <taxon>Metazoa</taxon>
        <taxon>Ecdysozoa</taxon>
        <taxon>Arthropoda</taxon>
        <taxon>Chelicerata</taxon>
        <taxon>Arachnida</taxon>
        <taxon>Araneae</taxon>
        <taxon>Araneomorphae</taxon>
        <taxon>Entelegynae</taxon>
        <taxon>Araneoidea</taxon>
        <taxon>Nephilidae</taxon>
        <taxon>Trichonephila</taxon>
        <taxon>Trichonephila inaurata</taxon>
    </lineage>
</organism>
<keyword evidence="2" id="KW-1185">Reference proteome</keyword>
<proteinExistence type="predicted"/>
<evidence type="ECO:0000313" key="1">
    <source>
        <dbReference type="EMBL" id="GFY37495.1"/>
    </source>
</evidence>
<reference evidence="1" key="1">
    <citation type="submission" date="2020-08" db="EMBL/GenBank/DDBJ databases">
        <title>Multicomponent nature underlies the extraordinary mechanical properties of spider dragline silk.</title>
        <authorList>
            <person name="Kono N."/>
            <person name="Nakamura H."/>
            <person name="Mori M."/>
            <person name="Yoshida Y."/>
            <person name="Ohtoshi R."/>
            <person name="Malay A.D."/>
            <person name="Moran D.A.P."/>
            <person name="Tomita M."/>
            <person name="Numata K."/>
            <person name="Arakawa K."/>
        </authorList>
    </citation>
    <scope>NUCLEOTIDE SEQUENCE</scope>
</reference>